<evidence type="ECO:0000313" key="3">
    <source>
        <dbReference type="Proteomes" id="UP001500051"/>
    </source>
</evidence>
<organism evidence="2 3">
    <name type="scientific">Microlunatus aurantiacus</name>
    <dbReference type="NCBI Taxonomy" id="446786"/>
    <lineage>
        <taxon>Bacteria</taxon>
        <taxon>Bacillati</taxon>
        <taxon>Actinomycetota</taxon>
        <taxon>Actinomycetes</taxon>
        <taxon>Propionibacteriales</taxon>
        <taxon>Propionibacteriaceae</taxon>
        <taxon>Microlunatus</taxon>
    </lineage>
</organism>
<dbReference type="EMBL" id="BAAAYX010000008">
    <property type="protein sequence ID" value="GAA3705020.1"/>
    <property type="molecule type" value="Genomic_DNA"/>
</dbReference>
<name>A0ABP7DIX8_9ACTN</name>
<gene>
    <name evidence="2" type="ORF">GCM10022204_23080</name>
</gene>
<feature type="domain" description="VWA7 N-terminal" evidence="1">
    <location>
        <begin position="102"/>
        <end position="168"/>
    </location>
</feature>
<accession>A0ABP7DIX8</accession>
<proteinExistence type="predicted"/>
<dbReference type="RefSeq" id="WP_344812511.1">
    <property type="nucleotide sequence ID" value="NZ_BAAAYX010000008.1"/>
</dbReference>
<dbReference type="InterPro" id="IPR056862">
    <property type="entry name" value="VWA7_N"/>
</dbReference>
<keyword evidence="3" id="KW-1185">Reference proteome</keyword>
<evidence type="ECO:0000259" key="1">
    <source>
        <dbReference type="Pfam" id="PF25107"/>
    </source>
</evidence>
<dbReference type="Pfam" id="PF25107">
    <property type="entry name" value="VWA7_N"/>
    <property type="match status" value="1"/>
</dbReference>
<comment type="caution">
    <text evidence="2">The sequence shown here is derived from an EMBL/GenBank/DDBJ whole genome shotgun (WGS) entry which is preliminary data.</text>
</comment>
<dbReference type="Proteomes" id="UP001500051">
    <property type="component" value="Unassembled WGS sequence"/>
</dbReference>
<sequence length="526" mass="56848">MTFHEGPAQLANRHGDCTLSAGRRTKHWAVRVVVIGAVVSTLVTSVSAGTSAHAFALEFHEEITYQGLGSSVPASTVTSPFVREPLLSVIDAQHDWMDKGFPSARRGDDEKHFDDCEFDGSAEFIRDRYAGTLAKLDAYDVWGAATDFGRGLHPVQDFYSHSNWVELGFPRSDNPRTGAVEVAVSDLVDLSGSSRSLDQTWFAPAGGAVVRDDILLGGDDWDAIPGDWSIERNGAGRFVPVLLDAKGSPRGRLLETGESKGLFGTRIFADSECDVTSWRWPPSDAYTGIKHENLNKDSPTSGASDVPVAERRLKHARAKALATLQTGYEWCRLVRDARRVNRDGLLVSMWVKAGGNPHPPGTPCRQAVPGPQAVTVTIESVRIIHAGDSDGTAGEVQLAAVLYDDPQNFRRSVHTTNRGGRVSIVDGSFIPRGQLPGPMTLCLPKGTRTSFTLHAWDNDDAAGEPFSDEFDNAGDDPDDIIQGVRRDFGDQLPVGVQVAESSDLQVSYRVSRTAGAATACPLESKQ</sequence>
<evidence type="ECO:0000313" key="2">
    <source>
        <dbReference type="EMBL" id="GAA3705020.1"/>
    </source>
</evidence>
<protein>
    <recommendedName>
        <fullName evidence="1">VWA7 N-terminal domain-containing protein</fullName>
    </recommendedName>
</protein>
<reference evidence="3" key="1">
    <citation type="journal article" date="2019" name="Int. J. Syst. Evol. Microbiol.">
        <title>The Global Catalogue of Microorganisms (GCM) 10K type strain sequencing project: providing services to taxonomists for standard genome sequencing and annotation.</title>
        <authorList>
            <consortium name="The Broad Institute Genomics Platform"/>
            <consortium name="The Broad Institute Genome Sequencing Center for Infectious Disease"/>
            <person name="Wu L."/>
            <person name="Ma J."/>
        </authorList>
    </citation>
    <scope>NUCLEOTIDE SEQUENCE [LARGE SCALE GENOMIC DNA]</scope>
    <source>
        <strain evidence="3">JCM 16548</strain>
    </source>
</reference>